<keyword evidence="4" id="KW-1134">Transmembrane beta strand</keyword>
<dbReference type="Pfam" id="PF13609">
    <property type="entry name" value="Porin_4"/>
    <property type="match status" value="1"/>
</dbReference>
<name>A0ABS8CCZ7_9BURK</name>
<proteinExistence type="predicted"/>
<evidence type="ECO:0000256" key="6">
    <source>
        <dbReference type="ARBA" id="ARBA00022729"/>
    </source>
</evidence>
<dbReference type="Gene3D" id="2.40.160.10">
    <property type="entry name" value="Porin"/>
    <property type="match status" value="1"/>
</dbReference>
<dbReference type="InterPro" id="IPR033900">
    <property type="entry name" value="Gram_neg_porin_domain"/>
</dbReference>
<evidence type="ECO:0000256" key="4">
    <source>
        <dbReference type="ARBA" id="ARBA00022452"/>
    </source>
</evidence>
<organism evidence="13 14">
    <name type="scientific">Mesopusillimonas faecipullorum</name>
    <dbReference type="NCBI Taxonomy" id="2755040"/>
    <lineage>
        <taxon>Bacteria</taxon>
        <taxon>Pseudomonadati</taxon>
        <taxon>Pseudomonadota</taxon>
        <taxon>Betaproteobacteria</taxon>
        <taxon>Burkholderiales</taxon>
        <taxon>Alcaligenaceae</taxon>
        <taxon>Mesopusillimonas</taxon>
    </lineage>
</organism>
<comment type="caution">
    <text evidence="13">The sequence shown here is derived from an EMBL/GenBank/DDBJ whole genome shotgun (WGS) entry which is preliminary data.</text>
</comment>
<dbReference type="PANTHER" id="PTHR34501:SF9">
    <property type="entry name" value="MAJOR OUTER MEMBRANE PROTEIN P.IA"/>
    <property type="match status" value="1"/>
</dbReference>
<dbReference type="CDD" id="cd00342">
    <property type="entry name" value="gram_neg_porins"/>
    <property type="match status" value="1"/>
</dbReference>
<dbReference type="PRINTS" id="PR00182">
    <property type="entry name" value="ECOLNEIPORIN"/>
</dbReference>
<dbReference type="InterPro" id="IPR023614">
    <property type="entry name" value="Porin_dom_sf"/>
</dbReference>
<evidence type="ECO:0000256" key="11">
    <source>
        <dbReference type="SAM" id="SignalP"/>
    </source>
</evidence>
<evidence type="ECO:0000256" key="8">
    <source>
        <dbReference type="ARBA" id="ARBA00023114"/>
    </source>
</evidence>
<evidence type="ECO:0000313" key="13">
    <source>
        <dbReference type="EMBL" id="MCB5363897.1"/>
    </source>
</evidence>
<protein>
    <submittedName>
        <fullName evidence="13">Porin</fullName>
    </submittedName>
</protein>
<dbReference type="InterPro" id="IPR002299">
    <property type="entry name" value="Porin_Neis"/>
</dbReference>
<dbReference type="EMBL" id="JACDXW010000004">
    <property type="protein sequence ID" value="MCB5363897.1"/>
    <property type="molecule type" value="Genomic_DNA"/>
</dbReference>
<dbReference type="InterPro" id="IPR050298">
    <property type="entry name" value="Gram-neg_bact_OMP"/>
</dbReference>
<dbReference type="RefSeq" id="WP_226954267.1">
    <property type="nucleotide sequence ID" value="NZ_JACDXW010000004.1"/>
</dbReference>
<keyword evidence="8" id="KW-0626">Porin</keyword>
<dbReference type="InterPro" id="IPR001702">
    <property type="entry name" value="Porin_Gram-ve"/>
</dbReference>
<reference evidence="13 14" key="1">
    <citation type="submission" date="2020-07" db="EMBL/GenBank/DDBJ databases">
        <title>Pusillimonas sp. nov., isolated from poultry manure in Taiwan.</title>
        <authorList>
            <person name="Lin S.-Y."/>
            <person name="Tang Y.-S."/>
            <person name="Young C.-C."/>
        </authorList>
    </citation>
    <scope>NUCLEOTIDE SEQUENCE [LARGE SCALE GENOMIC DNA]</scope>
    <source>
        <strain evidence="13 14">CC-YST705</strain>
    </source>
</reference>
<dbReference type="Proteomes" id="UP000776983">
    <property type="component" value="Unassembled WGS sequence"/>
</dbReference>
<dbReference type="SUPFAM" id="SSF56935">
    <property type="entry name" value="Porins"/>
    <property type="match status" value="1"/>
</dbReference>
<dbReference type="PANTHER" id="PTHR34501">
    <property type="entry name" value="PROTEIN YDDL-RELATED"/>
    <property type="match status" value="1"/>
</dbReference>
<evidence type="ECO:0000313" key="14">
    <source>
        <dbReference type="Proteomes" id="UP000776983"/>
    </source>
</evidence>
<comment type="subunit">
    <text evidence="2">Homotrimer.</text>
</comment>
<keyword evidence="14" id="KW-1185">Reference proteome</keyword>
<evidence type="ECO:0000256" key="3">
    <source>
        <dbReference type="ARBA" id="ARBA00022448"/>
    </source>
</evidence>
<comment type="subcellular location">
    <subcellularLocation>
        <location evidence="1">Cell outer membrane</location>
        <topology evidence="1">Multi-pass membrane protein</topology>
    </subcellularLocation>
</comment>
<gene>
    <name evidence="13" type="ORF">H0484_09080</name>
</gene>
<dbReference type="PRINTS" id="PR00184">
    <property type="entry name" value="NEISSPPORIN"/>
</dbReference>
<keyword evidence="6 11" id="KW-0732">Signal</keyword>
<evidence type="ECO:0000256" key="7">
    <source>
        <dbReference type="ARBA" id="ARBA00023065"/>
    </source>
</evidence>
<feature type="domain" description="Porin" evidence="12">
    <location>
        <begin position="7"/>
        <end position="353"/>
    </location>
</feature>
<keyword evidence="3" id="KW-0813">Transport</keyword>
<feature type="signal peptide" evidence="11">
    <location>
        <begin position="1"/>
        <end position="20"/>
    </location>
</feature>
<keyword evidence="5" id="KW-0812">Transmembrane</keyword>
<sequence>MKKSLLAAALIVGFAGAAQAQSTSVTLYGVVDGGIGYTQFKDGNGNKGTNTGFLDGGQSSNRWGLRGSEDLGGGLSAIFTLESGFSLGTGQQSQGGRLFGREAFVGLKSSEWGQLTFGRQGTIGHQWLSGIVSPFGNNFGQARASGAFSAAEARYDNQVQYQTPSFSGFQFGVGYSFNTSGNQAFKQAGQGEPNTRAWTTGLRYVSGPVAAILAYDQVKDRSNVGGTGLTVKSWSLAGSYNFDVATLHLGVGRIENGWLDTNSFLNGNGKGGPAPIARWNDQFRAYTYTVGLSAPLGERNKIMGSWSMVDPTKKGLAYAGAATKLKSQHIFGLGFTHDLSKRTNLYVMGSYVDDLALQPGAKSYTVGAGVRHRF</sequence>
<evidence type="ECO:0000259" key="12">
    <source>
        <dbReference type="Pfam" id="PF13609"/>
    </source>
</evidence>
<keyword evidence="9" id="KW-0472">Membrane</keyword>
<feature type="chain" id="PRO_5045522534" evidence="11">
    <location>
        <begin position="21"/>
        <end position="374"/>
    </location>
</feature>
<evidence type="ECO:0000256" key="9">
    <source>
        <dbReference type="ARBA" id="ARBA00023136"/>
    </source>
</evidence>
<evidence type="ECO:0000256" key="5">
    <source>
        <dbReference type="ARBA" id="ARBA00022692"/>
    </source>
</evidence>
<keyword evidence="7" id="KW-0406">Ion transport</keyword>
<keyword evidence="10" id="KW-0998">Cell outer membrane</keyword>
<evidence type="ECO:0000256" key="10">
    <source>
        <dbReference type="ARBA" id="ARBA00023237"/>
    </source>
</evidence>
<evidence type="ECO:0000256" key="1">
    <source>
        <dbReference type="ARBA" id="ARBA00004571"/>
    </source>
</evidence>
<evidence type="ECO:0000256" key="2">
    <source>
        <dbReference type="ARBA" id="ARBA00011233"/>
    </source>
</evidence>
<accession>A0ABS8CCZ7</accession>